<evidence type="ECO:0000313" key="2">
    <source>
        <dbReference type="Proteomes" id="UP000694867"/>
    </source>
</evidence>
<gene>
    <name evidence="3" type="primary">LOC100900930</name>
</gene>
<organism evidence="2 3">
    <name type="scientific">Galendromus occidentalis</name>
    <name type="common">western predatory mite</name>
    <dbReference type="NCBI Taxonomy" id="34638"/>
    <lineage>
        <taxon>Eukaryota</taxon>
        <taxon>Metazoa</taxon>
        <taxon>Ecdysozoa</taxon>
        <taxon>Arthropoda</taxon>
        <taxon>Chelicerata</taxon>
        <taxon>Arachnida</taxon>
        <taxon>Acari</taxon>
        <taxon>Parasitiformes</taxon>
        <taxon>Mesostigmata</taxon>
        <taxon>Gamasina</taxon>
        <taxon>Phytoseioidea</taxon>
        <taxon>Phytoseiidae</taxon>
        <taxon>Typhlodrominae</taxon>
        <taxon>Galendromus</taxon>
    </lineage>
</organism>
<dbReference type="Proteomes" id="UP000694867">
    <property type="component" value="Unplaced"/>
</dbReference>
<accession>A0AAJ6QUS9</accession>
<evidence type="ECO:0000313" key="3">
    <source>
        <dbReference type="RefSeq" id="XP_003744589.1"/>
    </source>
</evidence>
<dbReference type="KEGG" id="goe:100900930"/>
<evidence type="ECO:0000256" key="1">
    <source>
        <dbReference type="SAM" id="MobiDB-lite"/>
    </source>
</evidence>
<name>A0AAJ6QUS9_9ACAR</name>
<dbReference type="GeneID" id="100900930"/>
<dbReference type="RefSeq" id="XP_003744589.1">
    <property type="nucleotide sequence ID" value="XM_003744541.1"/>
</dbReference>
<feature type="region of interest" description="Disordered" evidence="1">
    <location>
        <begin position="129"/>
        <end position="157"/>
    </location>
</feature>
<keyword evidence="2" id="KW-1185">Reference proteome</keyword>
<proteinExistence type="predicted"/>
<sequence>MLILQITVVLGRNLVPRTTNMWARLSVLSIVVTCLFLKLALGAPAAPESIDSAPEMSTVPIKIIIPESTEVVDATTSTSSLIHGCLKKDPTTVEENEGLTVSADAYTECAKQELKSVLKDLDEQIQNMNGGAGVREDKSEKGSQSPQPPSSSRNPERVNQDILAQHGIRDKDSNAKDKLIGDAAANATTEAVKAVTNSNDMLSVLQTVFDYKRVMNDLRRIFRGDVLGVLGEYPGRMNGLFKMVQELPRRIMKSIGIVNRLRTDTSDNTFRSLLTNLRDYLVQASHSAKALPDALNMIGVVETLRNVASKIGDGVQRRLDDAPAQRALLARVEGVVGGGFVGGHFSVDHSPDRSILSRAISIPEGFIADAIHPRNLFHLRLHHGEQPSQ</sequence>
<dbReference type="AlphaFoldDB" id="A0AAJ6QUS9"/>
<protein>
    <submittedName>
        <fullName evidence="3">Uncharacterized protein LOC100900930</fullName>
    </submittedName>
</protein>
<reference evidence="3" key="1">
    <citation type="submission" date="2025-08" db="UniProtKB">
        <authorList>
            <consortium name="RefSeq"/>
        </authorList>
    </citation>
    <scope>IDENTIFICATION</scope>
</reference>